<reference evidence="1 2" key="1">
    <citation type="submission" date="2019-08" db="EMBL/GenBank/DDBJ databases">
        <title>Deep-cultivation of Planctomycetes and their phenomic and genomic characterization uncovers novel biology.</title>
        <authorList>
            <person name="Wiegand S."/>
            <person name="Jogler M."/>
            <person name="Boedeker C."/>
            <person name="Pinto D."/>
            <person name="Vollmers J."/>
            <person name="Rivas-Marin E."/>
            <person name="Kohn T."/>
            <person name="Peeters S.H."/>
            <person name="Heuer A."/>
            <person name="Rast P."/>
            <person name="Oberbeckmann S."/>
            <person name="Bunk B."/>
            <person name="Jeske O."/>
            <person name="Meyerdierks A."/>
            <person name="Storesund J.E."/>
            <person name="Kallscheuer N."/>
            <person name="Luecker S."/>
            <person name="Lage O.M."/>
            <person name="Pohl T."/>
            <person name="Merkel B.J."/>
            <person name="Hornburger P."/>
            <person name="Mueller R.-W."/>
            <person name="Bruemmer F."/>
            <person name="Labrenz M."/>
            <person name="Spormann A.M."/>
            <person name="Op den Camp H."/>
            <person name="Overmann J."/>
            <person name="Amann R."/>
            <person name="Jetten M.S.M."/>
            <person name="Mascher T."/>
            <person name="Medema M.H."/>
            <person name="Devos D.P."/>
            <person name="Kaster A.-K."/>
            <person name="Ovreas L."/>
            <person name="Rohde M."/>
            <person name="Galperin M.Y."/>
            <person name="Jogler C."/>
        </authorList>
    </citation>
    <scope>NUCLEOTIDE SEQUENCE [LARGE SCALE GENOMIC DNA]</scope>
    <source>
        <strain evidence="1 2">Pr1d</strain>
    </source>
</reference>
<evidence type="ECO:0008006" key="3">
    <source>
        <dbReference type="Google" id="ProtNLM"/>
    </source>
</evidence>
<dbReference type="AlphaFoldDB" id="A0A5B9Q3R7"/>
<name>A0A5B9Q3R7_9BACT</name>
<proteinExistence type="predicted"/>
<dbReference type="RefSeq" id="WP_148072391.1">
    <property type="nucleotide sequence ID" value="NZ_CP042913.1"/>
</dbReference>
<sequence>MWFSDGFWRAISCWLALIFSISFFNQVAAIEVHWIGGTTGDWSEPSNWSLGFVPFHPETNVTIDLDPLQDSTVELTEISTIPSLGFLNIAEGDGLHILNTRRIRAGGITLAGELLLDVGTGLEPSSFLWVQPQGSIFMNPGSLVRNFSSSEAPSIWNQGRIEGAGAVSGPSIFRNEGSIVSNLEGETLHLILSFVGGPPAIHVNTGEIVAENGGQLVLSGQLQNLLSNAEGGVDGLIEARGDSHILVGHSILGGVISTSSAGGTEEGMVTLNQAWLEDVRLEGNIFFESVTLQGVIENNSIPAQNQTPHQLAIGISGATTLAGNGRLELLNGSIRGIQSPFNSAAVLVNETNHTIAGPGRILTESFPMDVVNRGIIESDENLLLIELRDEGLSANSGTIRAFNGGTVELRGGNEDLVFKNSIDNIPGVIEADVNSEVILRAGIIEGGILRAIEPVLASGNSPGTITTHRIPGTTLKNVRLEGPIGNLYDHWNISGSIENTGTLSAERLQIQDEVTLTGGGEIQLDGDIQANQANYQSYKHLINEDNTIKGRGRIELSEFTLTNRGTILADELGSQLSIDYASQSPIVNSGELVASGGSELEVNSFITNYEGTTPGVIRAEDESTVRIQSVEGGILTTQGTGEVVVAQGGTMRNIHNQGLLRLQGYTAFYGTLQNEGTTNAQANVGNPVEFLGPVAHLSGNGIWTGTGPFAINVGSDNNSSTIMFHGADHTIQGYGTIRVVRGQFFNQGTIEASGPGILNIEMEPGTRFFQQGTLMVPSQRSMEIETYQQRFENEGVIEVDGHLQIFRRNQGPLEFINTPGSELHVDLQFGMATQRDPGSPILVWNQENALIAGRGGFNLIEDSSMHTALVRNSGVIRPEGGHSSTGHIFLNASFQQDDTGLLEFEVGGHPGSGWFDALNTNFDADLSGALDITLVDSFEPSVGHAYELVTSFGGTVTGRFDIFTAPALEGRWWSLDYLTDKVVLNVNAITADFNLDGYVDGSDLTEWQVAHQAGTDMADADGDGDSDGQDFLAWQRQFGSGIPLIGNNAVPEPATALLLVMGILLPLRKHHC</sequence>
<organism evidence="1 2">
    <name type="scientific">Bythopirellula goksoeyrii</name>
    <dbReference type="NCBI Taxonomy" id="1400387"/>
    <lineage>
        <taxon>Bacteria</taxon>
        <taxon>Pseudomonadati</taxon>
        <taxon>Planctomycetota</taxon>
        <taxon>Planctomycetia</taxon>
        <taxon>Pirellulales</taxon>
        <taxon>Lacipirellulaceae</taxon>
        <taxon>Bythopirellula</taxon>
    </lineage>
</organism>
<keyword evidence="2" id="KW-1185">Reference proteome</keyword>
<evidence type="ECO:0000313" key="1">
    <source>
        <dbReference type="EMBL" id="QEG33654.1"/>
    </source>
</evidence>
<dbReference type="OrthoDB" id="259301at2"/>
<gene>
    <name evidence="1" type="ORF">Pr1d_09180</name>
</gene>
<evidence type="ECO:0000313" key="2">
    <source>
        <dbReference type="Proteomes" id="UP000323917"/>
    </source>
</evidence>
<protein>
    <recommendedName>
        <fullName evidence="3">Autotransporter-associated beta strand repeat protein</fullName>
    </recommendedName>
</protein>
<dbReference type="KEGG" id="bgok:Pr1d_09180"/>
<dbReference type="EMBL" id="CP042913">
    <property type="protein sequence ID" value="QEG33654.1"/>
    <property type="molecule type" value="Genomic_DNA"/>
</dbReference>
<dbReference type="Proteomes" id="UP000323917">
    <property type="component" value="Chromosome"/>
</dbReference>
<accession>A0A5B9Q3R7</accession>